<gene>
    <name evidence="1" type="ORF">LQE99_12975</name>
</gene>
<name>A0ABS9R8T9_9FIRM</name>
<comment type="caution">
    <text evidence="1">The sequence shown here is derived from an EMBL/GenBank/DDBJ whole genome shotgun (WGS) entry which is preliminary data.</text>
</comment>
<protein>
    <submittedName>
        <fullName evidence="1">Uncharacterized protein</fullName>
    </submittedName>
</protein>
<dbReference type="RefSeq" id="WP_117453593.1">
    <property type="nucleotide sequence ID" value="NZ_JAKVPQ010000010.1"/>
</dbReference>
<dbReference type="Proteomes" id="UP001202402">
    <property type="component" value="Unassembled WGS sequence"/>
</dbReference>
<organism evidence="1 2">
    <name type="scientific">Amedibacillus hominis</name>
    <dbReference type="NCBI Taxonomy" id="2897776"/>
    <lineage>
        <taxon>Bacteria</taxon>
        <taxon>Bacillati</taxon>
        <taxon>Bacillota</taxon>
        <taxon>Erysipelotrichia</taxon>
        <taxon>Erysipelotrichales</taxon>
        <taxon>Erysipelotrichaceae</taxon>
        <taxon>Amedibacillus</taxon>
    </lineage>
</organism>
<reference evidence="1 2" key="1">
    <citation type="submission" date="2022-02" db="EMBL/GenBank/DDBJ databases">
        <title>Genome of Erysipelotrichaceae sp. nov. NSJ-176 isolated from human feces.</title>
        <authorList>
            <person name="Abdugheni R."/>
        </authorList>
    </citation>
    <scope>NUCLEOTIDE SEQUENCE [LARGE SCALE GENOMIC DNA]</scope>
    <source>
        <strain evidence="1 2">NSJ-176</strain>
    </source>
</reference>
<keyword evidence="2" id="KW-1185">Reference proteome</keyword>
<evidence type="ECO:0000313" key="2">
    <source>
        <dbReference type="Proteomes" id="UP001202402"/>
    </source>
</evidence>
<dbReference type="EMBL" id="JAKVPQ010000010">
    <property type="protein sequence ID" value="MCH4286035.1"/>
    <property type="molecule type" value="Genomic_DNA"/>
</dbReference>
<proteinExistence type="predicted"/>
<evidence type="ECO:0000313" key="1">
    <source>
        <dbReference type="EMBL" id="MCH4286035.1"/>
    </source>
</evidence>
<sequence length="183" mass="21603">MNIQAKIYDDRIIKGTLYKIGESKSILCSEEHDDGLDVFYSKIVLQRNQYAYYAHEYRSPIVNKENASMIDIFIIIVDEQQKKMKAFALDLKRNLFSIDTTKADMDNYRIIALNIEKFVKQVNDTHKYYHAIKVFLEDKIEEDEFSIALVTRNFDSDKIHTFLSKMQESKKNLPKGLVKKIRY</sequence>
<accession>A0ABS9R8T9</accession>